<dbReference type="AlphaFoldDB" id="A0A1Y1RNW1"/>
<gene>
    <name evidence="2" type="ORF">A7979_06350</name>
</gene>
<sequence>MTTVEFPLPSSYQQQIEEWVCTQPEKQAYMPGRGRFHPAPWELAVQSLIRTTRISKVARTPHEMLVGLVTEGQLLAVAYIDYSSSRKAFHIAYLSVRIDHQGYGLSQHLLDACVSAVQSTYFSDIATQSNNTVKLYCEVDSRNKASISALHAFGFSLVGSVATSREEIQTFIYQAPFSDQL</sequence>
<dbReference type="GO" id="GO:0016747">
    <property type="term" value="F:acyltransferase activity, transferring groups other than amino-acyl groups"/>
    <property type="evidence" value="ECO:0007669"/>
    <property type="project" value="InterPro"/>
</dbReference>
<keyword evidence="3" id="KW-1185">Reference proteome</keyword>
<dbReference type="RefSeq" id="WP_083093049.1">
    <property type="nucleotide sequence ID" value="NZ_LXWF01000042.1"/>
</dbReference>
<accession>A0A1Y1RNW1</accession>
<name>A0A1Y1RNW1_9MICC</name>
<dbReference type="EMBL" id="LXWF01000042">
    <property type="protein sequence ID" value="ORC15801.1"/>
    <property type="molecule type" value="Genomic_DNA"/>
</dbReference>
<dbReference type="Pfam" id="PF00583">
    <property type="entry name" value="Acetyltransf_1"/>
    <property type="match status" value="1"/>
</dbReference>
<protein>
    <recommendedName>
        <fullName evidence="1">N-acetyltransferase domain-containing protein</fullName>
    </recommendedName>
</protein>
<dbReference type="SUPFAM" id="SSF55729">
    <property type="entry name" value="Acyl-CoA N-acyltransferases (Nat)"/>
    <property type="match status" value="1"/>
</dbReference>
<dbReference type="OrthoDB" id="5126313at2"/>
<feature type="domain" description="N-acetyltransferase" evidence="1">
    <location>
        <begin position="16"/>
        <end position="178"/>
    </location>
</feature>
<evidence type="ECO:0000313" key="3">
    <source>
        <dbReference type="Proteomes" id="UP000192359"/>
    </source>
</evidence>
<evidence type="ECO:0000313" key="2">
    <source>
        <dbReference type="EMBL" id="ORC15801.1"/>
    </source>
</evidence>
<dbReference type="Proteomes" id="UP000192359">
    <property type="component" value="Unassembled WGS sequence"/>
</dbReference>
<evidence type="ECO:0000259" key="1">
    <source>
        <dbReference type="PROSITE" id="PS51186"/>
    </source>
</evidence>
<dbReference type="Gene3D" id="3.40.630.30">
    <property type="match status" value="1"/>
</dbReference>
<dbReference type="InterPro" id="IPR016181">
    <property type="entry name" value="Acyl_CoA_acyltransferase"/>
</dbReference>
<organism evidence="2 3">
    <name type="scientific">Rothia nasimurium</name>
    <dbReference type="NCBI Taxonomy" id="85336"/>
    <lineage>
        <taxon>Bacteria</taxon>
        <taxon>Bacillati</taxon>
        <taxon>Actinomycetota</taxon>
        <taxon>Actinomycetes</taxon>
        <taxon>Micrococcales</taxon>
        <taxon>Micrococcaceae</taxon>
        <taxon>Rothia</taxon>
    </lineage>
</organism>
<proteinExistence type="predicted"/>
<comment type="caution">
    <text evidence="2">The sequence shown here is derived from an EMBL/GenBank/DDBJ whole genome shotgun (WGS) entry which is preliminary data.</text>
</comment>
<dbReference type="InterPro" id="IPR000182">
    <property type="entry name" value="GNAT_dom"/>
</dbReference>
<reference evidence="2 3" key="1">
    <citation type="submission" date="2016-05" db="EMBL/GenBank/DDBJ databases">
        <title>Draft genome sequence of a porcine commensal Rothia nasimurium.</title>
        <authorList>
            <person name="Gaiser R.A."/>
            <person name="Van Baarlen P."/>
            <person name="Wells J.M."/>
        </authorList>
    </citation>
    <scope>NUCLEOTIDE SEQUENCE [LARGE SCALE GENOMIC DNA]</scope>
    <source>
        <strain evidence="2 3">PT-32</strain>
    </source>
</reference>
<dbReference type="PROSITE" id="PS51186">
    <property type="entry name" value="GNAT"/>
    <property type="match status" value="1"/>
</dbReference>